<dbReference type="PANTHER" id="PTHR31471:SF5">
    <property type="entry name" value="GB|AAD39278.1"/>
    <property type="match status" value="1"/>
</dbReference>
<accession>B9RLT1</accession>
<dbReference type="Proteomes" id="UP000008311">
    <property type="component" value="Unassembled WGS sequence"/>
</dbReference>
<proteinExistence type="inferred from homology"/>
<organism evidence="4 5">
    <name type="scientific">Ricinus communis</name>
    <name type="common">Castor bean</name>
    <dbReference type="NCBI Taxonomy" id="3988"/>
    <lineage>
        <taxon>Eukaryota</taxon>
        <taxon>Viridiplantae</taxon>
        <taxon>Streptophyta</taxon>
        <taxon>Embryophyta</taxon>
        <taxon>Tracheophyta</taxon>
        <taxon>Spermatophyta</taxon>
        <taxon>Magnoliopsida</taxon>
        <taxon>eudicotyledons</taxon>
        <taxon>Gunneridae</taxon>
        <taxon>Pentapetalae</taxon>
        <taxon>rosids</taxon>
        <taxon>fabids</taxon>
        <taxon>Malpighiales</taxon>
        <taxon>Euphorbiaceae</taxon>
        <taxon>Acalyphoideae</taxon>
        <taxon>Acalypheae</taxon>
        <taxon>Ricinus</taxon>
    </lineage>
</organism>
<protein>
    <recommendedName>
        <fullName evidence="3">Remorin C-terminal domain-containing protein</fullName>
    </recommendedName>
</protein>
<dbReference type="AlphaFoldDB" id="B9RLT1"/>
<dbReference type="Pfam" id="PF03763">
    <property type="entry name" value="Remorin_C"/>
    <property type="match status" value="1"/>
</dbReference>
<comment type="similarity">
    <text evidence="1">Belongs to the remorin family.</text>
</comment>
<evidence type="ECO:0000313" key="5">
    <source>
        <dbReference type="Proteomes" id="UP000008311"/>
    </source>
</evidence>
<dbReference type="STRING" id="3988.B9RLT1"/>
<gene>
    <name evidence="4" type="ORF">RCOM_1470580</name>
</gene>
<evidence type="ECO:0000313" key="4">
    <source>
        <dbReference type="EMBL" id="EEF47806.1"/>
    </source>
</evidence>
<feature type="domain" description="Remorin C-terminal" evidence="3">
    <location>
        <begin position="145"/>
        <end position="248"/>
    </location>
</feature>
<dbReference type="InterPro" id="IPR005516">
    <property type="entry name" value="Remorin_C"/>
</dbReference>
<dbReference type="InParanoid" id="B9RLT1"/>
<keyword evidence="5" id="KW-1185">Reference proteome</keyword>
<dbReference type="eggNOG" id="ENOG502S23G">
    <property type="taxonomic scope" value="Eukaryota"/>
</dbReference>
<evidence type="ECO:0000259" key="3">
    <source>
        <dbReference type="Pfam" id="PF03763"/>
    </source>
</evidence>
<feature type="compositionally biased region" description="Basic and acidic residues" evidence="2">
    <location>
        <begin position="86"/>
        <end position="109"/>
    </location>
</feature>
<evidence type="ECO:0000256" key="1">
    <source>
        <dbReference type="ARBA" id="ARBA00005711"/>
    </source>
</evidence>
<dbReference type="PANTHER" id="PTHR31471">
    <property type="entry name" value="OS02G0116800 PROTEIN"/>
    <property type="match status" value="1"/>
</dbReference>
<sequence>MKQERSSSAKEKNWFQNQFFRQMNWYYDSEFVAAVAAAAFAICSKEEAEADYKRQIREEFEKAKPEIRTRNGGSSVGSIRASRHSSGKEVKDAGEASIRKPAQEDKRVQESAATPSRKPSRSASIRPVVSVDQRQRSTSTRRDAVEDKIDSWEKAQLRKINKRYEKMKAEVLAWENAKKIEAKMHMERKKNELELRKSRNLQYYQIKVERIEAVAGGAKGQLEEKRRSEESEVKEKARNMRLKGKNPVRCFCC</sequence>
<dbReference type="EMBL" id="EQ973788">
    <property type="protein sequence ID" value="EEF47806.1"/>
    <property type="molecule type" value="Genomic_DNA"/>
</dbReference>
<feature type="compositionally biased region" description="Basic and acidic residues" evidence="2">
    <location>
        <begin position="60"/>
        <end position="69"/>
    </location>
</feature>
<evidence type="ECO:0000256" key="2">
    <source>
        <dbReference type="SAM" id="MobiDB-lite"/>
    </source>
</evidence>
<name>B9RLT1_RICCO</name>
<feature type="region of interest" description="Disordered" evidence="2">
    <location>
        <begin position="60"/>
        <end position="146"/>
    </location>
</feature>
<reference evidence="5" key="1">
    <citation type="journal article" date="2010" name="Nat. Biotechnol.">
        <title>Draft genome sequence of the oilseed species Ricinus communis.</title>
        <authorList>
            <person name="Chan A.P."/>
            <person name="Crabtree J."/>
            <person name="Zhao Q."/>
            <person name="Lorenzi H."/>
            <person name="Orvis J."/>
            <person name="Puiu D."/>
            <person name="Melake-Berhan A."/>
            <person name="Jones K.M."/>
            <person name="Redman J."/>
            <person name="Chen G."/>
            <person name="Cahoon E.B."/>
            <person name="Gedil M."/>
            <person name="Stanke M."/>
            <person name="Haas B.J."/>
            <person name="Wortman J.R."/>
            <person name="Fraser-Liggett C.M."/>
            <person name="Ravel J."/>
            <person name="Rabinowicz P.D."/>
        </authorList>
    </citation>
    <scope>NUCLEOTIDE SEQUENCE [LARGE SCALE GENOMIC DNA]</scope>
    <source>
        <strain evidence="5">cv. Hale</strain>
    </source>
</reference>